<organism evidence="11 12">
    <name type="scientific">Helicobacter fennelliae</name>
    <dbReference type="NCBI Taxonomy" id="215"/>
    <lineage>
        <taxon>Bacteria</taxon>
        <taxon>Pseudomonadati</taxon>
        <taxon>Campylobacterota</taxon>
        <taxon>Epsilonproteobacteria</taxon>
        <taxon>Campylobacterales</taxon>
        <taxon>Helicobacteraceae</taxon>
        <taxon>Helicobacter</taxon>
    </lineage>
</organism>
<keyword evidence="8" id="KW-0443">Lipid metabolism</keyword>
<evidence type="ECO:0000256" key="8">
    <source>
        <dbReference type="ARBA" id="ARBA00023098"/>
    </source>
</evidence>
<dbReference type="GO" id="GO:0008915">
    <property type="term" value="F:lipid-A-disaccharide synthase activity"/>
    <property type="evidence" value="ECO:0007669"/>
    <property type="project" value="UniProtKB-UniRule"/>
</dbReference>
<evidence type="ECO:0000313" key="11">
    <source>
        <dbReference type="EMBL" id="SQB98455.1"/>
    </source>
</evidence>
<evidence type="ECO:0000256" key="7">
    <source>
        <dbReference type="ARBA" id="ARBA00022679"/>
    </source>
</evidence>
<comment type="catalytic activity">
    <reaction evidence="9">
        <text>a lipid X + a UDP-2-N,3-O-bis[(3R)-3-hydroxyacyl]-alpha-D-glucosamine = a lipid A disaccharide + UDP + H(+)</text>
        <dbReference type="Rhea" id="RHEA:67828"/>
        <dbReference type="ChEBI" id="CHEBI:15378"/>
        <dbReference type="ChEBI" id="CHEBI:58223"/>
        <dbReference type="ChEBI" id="CHEBI:137748"/>
        <dbReference type="ChEBI" id="CHEBI:176338"/>
        <dbReference type="ChEBI" id="CHEBI:176343"/>
        <dbReference type="EC" id="2.4.1.182"/>
    </reaction>
</comment>
<evidence type="ECO:0000256" key="3">
    <source>
        <dbReference type="ARBA" id="ARBA00020902"/>
    </source>
</evidence>
<dbReference type="GO" id="GO:0009245">
    <property type="term" value="P:lipid A biosynthetic process"/>
    <property type="evidence" value="ECO:0007669"/>
    <property type="project" value="UniProtKB-UniRule"/>
</dbReference>
<evidence type="ECO:0000313" key="12">
    <source>
        <dbReference type="Proteomes" id="UP000250166"/>
    </source>
</evidence>
<dbReference type="GO" id="GO:0005543">
    <property type="term" value="F:phospholipid binding"/>
    <property type="evidence" value="ECO:0007669"/>
    <property type="project" value="TreeGrafter"/>
</dbReference>
<evidence type="ECO:0000256" key="2">
    <source>
        <dbReference type="ARBA" id="ARBA00012687"/>
    </source>
</evidence>
<accession>A0A2X3BQL1</accession>
<protein>
    <recommendedName>
        <fullName evidence="3 10">Lipid-A-disaccharide synthase</fullName>
        <ecNumber evidence="2 10">2.4.1.182</ecNumber>
    </recommendedName>
</protein>
<reference evidence="11 12" key="1">
    <citation type="submission" date="2018-06" db="EMBL/GenBank/DDBJ databases">
        <authorList>
            <consortium name="Pathogen Informatics"/>
            <person name="Doyle S."/>
        </authorList>
    </citation>
    <scope>NUCLEOTIDE SEQUENCE [LARGE SCALE GENOMIC DNA]</scope>
    <source>
        <strain evidence="11 12">NCTC13102</strain>
    </source>
</reference>
<keyword evidence="7 11" id="KW-0808">Transferase</keyword>
<evidence type="ECO:0000256" key="4">
    <source>
        <dbReference type="ARBA" id="ARBA00022516"/>
    </source>
</evidence>
<dbReference type="Pfam" id="PF02684">
    <property type="entry name" value="LpxB"/>
    <property type="match status" value="1"/>
</dbReference>
<dbReference type="GO" id="GO:0016020">
    <property type="term" value="C:membrane"/>
    <property type="evidence" value="ECO:0007669"/>
    <property type="project" value="GOC"/>
</dbReference>
<evidence type="ECO:0000256" key="6">
    <source>
        <dbReference type="ARBA" id="ARBA00022676"/>
    </source>
</evidence>
<dbReference type="InterPro" id="IPR003835">
    <property type="entry name" value="Glyco_trans_19"/>
</dbReference>
<keyword evidence="5" id="KW-0441">Lipid A biosynthesis</keyword>
<keyword evidence="6 11" id="KW-0328">Glycosyltransferase</keyword>
<keyword evidence="4" id="KW-0444">Lipid biosynthesis</keyword>
<evidence type="ECO:0000256" key="10">
    <source>
        <dbReference type="NCBIfam" id="TIGR00215"/>
    </source>
</evidence>
<evidence type="ECO:0000256" key="1">
    <source>
        <dbReference type="ARBA" id="ARBA00002056"/>
    </source>
</evidence>
<dbReference type="Proteomes" id="UP000250166">
    <property type="component" value="Unassembled WGS sequence"/>
</dbReference>
<dbReference type="SUPFAM" id="SSF53756">
    <property type="entry name" value="UDP-Glycosyltransferase/glycogen phosphorylase"/>
    <property type="match status" value="1"/>
</dbReference>
<dbReference type="NCBIfam" id="TIGR00215">
    <property type="entry name" value="lpxB"/>
    <property type="match status" value="1"/>
</dbReference>
<comment type="function">
    <text evidence="1">Condensation of UDP-2,3-diacylglucosamine and 2,3-diacylglucosamine-1-phosphate to form lipid A disaccharide, a precursor of lipid A, a phosphorylated glycolipid that anchors the lipopolysaccharide to the outer membrane of the cell.</text>
</comment>
<evidence type="ECO:0000256" key="9">
    <source>
        <dbReference type="ARBA" id="ARBA00048975"/>
    </source>
</evidence>
<evidence type="ECO:0000256" key="5">
    <source>
        <dbReference type="ARBA" id="ARBA00022556"/>
    </source>
</evidence>
<sequence length="354" mass="40132">MKLLVSALEPSSNLHLKSLVKYLGKDIEFIGIFDESLSAFGTPLYSPKDFSVMGFVDVAKKLSFFWQAHKQMCDLAHSADKILLMDSSSFHIPLAKKIKSLHMHAPVYYYILPQVWAWKKWRAKSIWQHCDALLAILPFEVDLYPSKARYVGHPLLDEIPESRVNTKGSGVVFMPGSRKGEIRRIFPEFQKVAKSLGRIQKTLVVPPYFQTQNLESIYGDISDFEVCFDSKEALWNAEFAFICSGTATLESALIGTPFVLGYRAATLDYYIARSFVRLRYIGLANIFFNALNKEPPGNGASAMHIELIQENLTAKNLLEAYQSFDREKFYTHALQLRSYLKYGSAVNVANILRG</sequence>
<dbReference type="EC" id="2.4.1.182" evidence="2 10"/>
<gene>
    <name evidence="11" type="primary">lpxB</name>
    <name evidence="11" type="ORF">NCTC13102_00914</name>
</gene>
<dbReference type="EMBL" id="UAWL01000006">
    <property type="protein sequence ID" value="SQB98455.1"/>
    <property type="molecule type" value="Genomic_DNA"/>
</dbReference>
<dbReference type="AlphaFoldDB" id="A0A2X3BQL1"/>
<dbReference type="PANTHER" id="PTHR30372:SF4">
    <property type="entry name" value="LIPID-A-DISACCHARIDE SYNTHASE, MITOCHONDRIAL-RELATED"/>
    <property type="match status" value="1"/>
</dbReference>
<dbReference type="PANTHER" id="PTHR30372">
    <property type="entry name" value="LIPID-A-DISACCHARIDE SYNTHASE"/>
    <property type="match status" value="1"/>
</dbReference>
<proteinExistence type="predicted"/>
<dbReference type="RefSeq" id="WP_112058539.1">
    <property type="nucleotide sequence ID" value="NZ_UAWL01000006.1"/>
</dbReference>
<name>A0A2X3BQL1_9HELI</name>